<dbReference type="GO" id="GO:0046872">
    <property type="term" value="F:metal ion binding"/>
    <property type="evidence" value="ECO:0007669"/>
    <property type="project" value="UniProtKB-KW"/>
</dbReference>
<feature type="binding site" evidence="6">
    <location>
        <position position="94"/>
    </location>
    <ligand>
        <name>Mg(2+)</name>
        <dbReference type="ChEBI" id="CHEBI:18420"/>
        <label>1</label>
        <note>catalytic</note>
    </ligand>
</feature>
<dbReference type="PRINTS" id="PR00377">
    <property type="entry name" value="IMPHPHTASES"/>
</dbReference>
<name>A0A1I1J447_9ACTN</name>
<accession>A0A1I1J447</accession>
<feature type="binding site" evidence="6">
    <location>
        <position position="219"/>
    </location>
    <ligand>
        <name>Mg(2+)</name>
        <dbReference type="ChEBI" id="CHEBI:18420"/>
        <label>1</label>
        <note>catalytic</note>
    </ligand>
</feature>
<dbReference type="OrthoDB" id="9772456at2"/>
<proteinExistence type="predicted"/>
<dbReference type="InterPro" id="IPR020550">
    <property type="entry name" value="Inositol_monophosphatase_CS"/>
</dbReference>
<dbReference type="PROSITE" id="PS00629">
    <property type="entry name" value="IMP_1"/>
    <property type="match status" value="1"/>
</dbReference>
<keyword evidence="5 6" id="KW-0460">Magnesium</keyword>
<dbReference type="SUPFAM" id="SSF56655">
    <property type="entry name" value="Carbohydrate phosphatase"/>
    <property type="match status" value="1"/>
</dbReference>
<dbReference type="InterPro" id="IPR000760">
    <property type="entry name" value="Inositol_monophosphatase-like"/>
</dbReference>
<dbReference type="GO" id="GO:0006020">
    <property type="term" value="P:inositol metabolic process"/>
    <property type="evidence" value="ECO:0007669"/>
    <property type="project" value="TreeGrafter"/>
</dbReference>
<dbReference type="PROSITE" id="PS00630">
    <property type="entry name" value="IMP_2"/>
    <property type="match status" value="1"/>
</dbReference>
<evidence type="ECO:0000313" key="8">
    <source>
        <dbReference type="Proteomes" id="UP000199207"/>
    </source>
</evidence>
<evidence type="ECO:0000256" key="6">
    <source>
        <dbReference type="PIRSR" id="PIRSR600760-2"/>
    </source>
</evidence>
<dbReference type="InterPro" id="IPR020583">
    <property type="entry name" value="Inositol_monoP_metal-BS"/>
</dbReference>
<feature type="binding site" evidence="6">
    <location>
        <position position="97"/>
    </location>
    <ligand>
        <name>Mg(2+)</name>
        <dbReference type="ChEBI" id="CHEBI:18420"/>
        <label>1</label>
        <note>catalytic</note>
    </ligand>
</feature>
<protein>
    <recommendedName>
        <fullName evidence="2">inositol-phosphate phosphatase</fullName>
        <ecNumber evidence="2">3.1.3.25</ecNumber>
    </recommendedName>
</protein>
<dbReference type="Pfam" id="PF00459">
    <property type="entry name" value="Inositol_P"/>
    <property type="match status" value="1"/>
</dbReference>
<gene>
    <name evidence="7" type="ORF">SAMN05421773_103199</name>
</gene>
<dbReference type="EC" id="3.1.3.25" evidence="2"/>
<organism evidence="7 8">
    <name type="scientific">Streptomyces aidingensis</name>
    <dbReference type="NCBI Taxonomy" id="910347"/>
    <lineage>
        <taxon>Bacteria</taxon>
        <taxon>Bacillati</taxon>
        <taxon>Actinomycetota</taxon>
        <taxon>Actinomycetes</taxon>
        <taxon>Kitasatosporales</taxon>
        <taxon>Streptomycetaceae</taxon>
        <taxon>Streptomyces</taxon>
    </lineage>
</organism>
<evidence type="ECO:0000256" key="5">
    <source>
        <dbReference type="ARBA" id="ARBA00022842"/>
    </source>
</evidence>
<dbReference type="AlphaFoldDB" id="A0A1I1J447"/>
<keyword evidence="4" id="KW-0378">Hydrolase</keyword>
<evidence type="ECO:0000256" key="2">
    <source>
        <dbReference type="ARBA" id="ARBA00013106"/>
    </source>
</evidence>
<dbReference type="RefSeq" id="WP_093838034.1">
    <property type="nucleotide sequence ID" value="NZ_FOLM01000003.1"/>
</dbReference>
<evidence type="ECO:0000256" key="4">
    <source>
        <dbReference type="ARBA" id="ARBA00022801"/>
    </source>
</evidence>
<comment type="catalytic activity">
    <reaction evidence="1">
        <text>a myo-inositol phosphate + H2O = myo-inositol + phosphate</text>
        <dbReference type="Rhea" id="RHEA:24056"/>
        <dbReference type="ChEBI" id="CHEBI:15377"/>
        <dbReference type="ChEBI" id="CHEBI:17268"/>
        <dbReference type="ChEBI" id="CHEBI:43474"/>
        <dbReference type="ChEBI" id="CHEBI:84139"/>
        <dbReference type="EC" id="3.1.3.25"/>
    </reaction>
</comment>
<dbReference type="STRING" id="910347.SAMN05421773_103199"/>
<reference evidence="7 8" key="1">
    <citation type="submission" date="2016-10" db="EMBL/GenBank/DDBJ databases">
        <authorList>
            <person name="de Groot N.N."/>
        </authorList>
    </citation>
    <scope>NUCLEOTIDE SEQUENCE [LARGE SCALE GENOMIC DNA]</scope>
    <source>
        <strain evidence="7 8">CGMCC 4.5739</strain>
    </source>
</reference>
<dbReference type="PANTHER" id="PTHR20854">
    <property type="entry name" value="INOSITOL MONOPHOSPHATASE"/>
    <property type="match status" value="1"/>
</dbReference>
<dbReference type="GO" id="GO:0046854">
    <property type="term" value="P:phosphatidylinositol phosphate biosynthetic process"/>
    <property type="evidence" value="ECO:0007669"/>
    <property type="project" value="InterPro"/>
</dbReference>
<dbReference type="EMBL" id="FOLM01000003">
    <property type="protein sequence ID" value="SFC40230.1"/>
    <property type="molecule type" value="Genomic_DNA"/>
</dbReference>
<evidence type="ECO:0000256" key="3">
    <source>
        <dbReference type="ARBA" id="ARBA00022723"/>
    </source>
</evidence>
<feature type="binding site" evidence="6">
    <location>
        <position position="71"/>
    </location>
    <ligand>
        <name>Mg(2+)</name>
        <dbReference type="ChEBI" id="CHEBI:18420"/>
        <label>1</label>
        <note>catalytic</note>
    </ligand>
</feature>
<comment type="cofactor">
    <cofactor evidence="6">
        <name>Mg(2+)</name>
        <dbReference type="ChEBI" id="CHEBI:18420"/>
    </cofactor>
</comment>
<keyword evidence="3 6" id="KW-0479">Metal-binding</keyword>
<dbReference type="GO" id="GO:0008934">
    <property type="term" value="F:inositol monophosphate 1-phosphatase activity"/>
    <property type="evidence" value="ECO:0007669"/>
    <property type="project" value="TreeGrafter"/>
</dbReference>
<dbReference type="PANTHER" id="PTHR20854:SF4">
    <property type="entry name" value="INOSITOL-1-MONOPHOSPHATASE-RELATED"/>
    <property type="match status" value="1"/>
</dbReference>
<dbReference type="GO" id="GO:0007165">
    <property type="term" value="P:signal transduction"/>
    <property type="evidence" value="ECO:0007669"/>
    <property type="project" value="TreeGrafter"/>
</dbReference>
<evidence type="ECO:0000256" key="1">
    <source>
        <dbReference type="ARBA" id="ARBA00001033"/>
    </source>
</evidence>
<keyword evidence="8" id="KW-1185">Reference proteome</keyword>
<dbReference type="Gene3D" id="3.40.190.80">
    <property type="match status" value="1"/>
</dbReference>
<evidence type="ECO:0000313" key="7">
    <source>
        <dbReference type="EMBL" id="SFC40230.1"/>
    </source>
</evidence>
<dbReference type="Proteomes" id="UP000199207">
    <property type="component" value="Unassembled WGS sequence"/>
</dbReference>
<dbReference type="Gene3D" id="3.30.540.10">
    <property type="entry name" value="Fructose-1,6-Bisphosphatase, subunit A, domain 1"/>
    <property type="match status" value="1"/>
</dbReference>
<sequence length="276" mass="29405">MIDEELAARAEDAVRRAAAVEIMPRWRQLAEDEVSSKSGPHDVVTVADRQAERLLTDALTALLPGSLVVGEEGVYEDPASYDALRGGAPVWIIDPVDGTRQFVRGGPGFCTLLTLAQHGRLLASWTYLPAQDLMATARRGAGAWLNGERLRAGSPAPGASLDIALTHPDFATEEHQKIMAALYTPGFEPRPSGSVGVEYLRVARGHLDALVYTWEKAWDHAAGLLLVAEAGGVALAADGSPYRITGGNALPFTAARDEHTARRILTVLAAARPDSA</sequence>